<keyword evidence="4 6" id="KW-1133">Transmembrane helix</keyword>
<organism evidence="8 9">
    <name type="scientific">Pseudoalteromonas aliena</name>
    <dbReference type="NCBI Taxonomy" id="247523"/>
    <lineage>
        <taxon>Bacteria</taxon>
        <taxon>Pseudomonadati</taxon>
        <taxon>Pseudomonadota</taxon>
        <taxon>Gammaproteobacteria</taxon>
        <taxon>Alteromonadales</taxon>
        <taxon>Pseudoalteromonadaceae</taxon>
        <taxon>Pseudoalteromonas</taxon>
    </lineage>
</organism>
<reference evidence="8 9" key="1">
    <citation type="submission" date="2017-02" db="EMBL/GenBank/DDBJ databases">
        <title>Complete genome sequence of the cold-active Pseudoalteromonas aliena strain EH1 isolated from Arctic seawater.</title>
        <authorList>
            <person name="Kim E."/>
            <person name="Heo E."/>
            <person name="Kim H."/>
            <person name="Kim D."/>
        </authorList>
    </citation>
    <scope>NUCLEOTIDE SEQUENCE [LARGE SCALE GENOMIC DNA]</scope>
    <source>
        <strain evidence="8 9">EH1</strain>
    </source>
</reference>
<dbReference type="GO" id="GO:0046873">
    <property type="term" value="F:metal ion transmembrane transporter activity"/>
    <property type="evidence" value="ECO:0007669"/>
    <property type="project" value="InterPro"/>
</dbReference>
<name>A0A1Q2GV05_9GAMM</name>
<dbReference type="PANTHER" id="PTHR12608:SF1">
    <property type="entry name" value="TRANSMEMBRANE PROTEIN 165"/>
    <property type="match status" value="1"/>
</dbReference>
<feature type="transmembrane region" description="Helical" evidence="6">
    <location>
        <begin position="35"/>
        <end position="55"/>
    </location>
</feature>
<dbReference type="STRING" id="247523.B0W48_00015"/>
<accession>A0A1Q2GV05</accession>
<dbReference type="PANTHER" id="PTHR12608">
    <property type="entry name" value="TRANSMEMBRANE PROTEIN HTP-1 RELATED"/>
    <property type="match status" value="1"/>
</dbReference>
<evidence type="ECO:0000256" key="1">
    <source>
        <dbReference type="ARBA" id="ARBA00004141"/>
    </source>
</evidence>
<feature type="transmembrane region" description="Helical" evidence="6">
    <location>
        <begin position="96"/>
        <end position="112"/>
    </location>
</feature>
<keyword evidence="5 6" id="KW-0472">Membrane</keyword>
<evidence type="ECO:0000256" key="4">
    <source>
        <dbReference type="ARBA" id="ARBA00022989"/>
    </source>
</evidence>
<evidence type="ECO:0000256" key="2">
    <source>
        <dbReference type="ARBA" id="ARBA00009190"/>
    </source>
</evidence>
<dbReference type="AlphaFoldDB" id="A0A1Q2GV05"/>
<gene>
    <name evidence="7" type="ORF">B0W48_00015</name>
    <name evidence="8" type="ORF">B0W48_03540</name>
</gene>
<dbReference type="Proteomes" id="UP000188243">
    <property type="component" value="Chromosome"/>
</dbReference>
<evidence type="ECO:0000256" key="5">
    <source>
        <dbReference type="ARBA" id="ARBA00023136"/>
    </source>
</evidence>
<feature type="transmembrane region" description="Helical" evidence="6">
    <location>
        <begin position="67"/>
        <end position="84"/>
    </location>
</feature>
<comment type="subcellular location">
    <subcellularLocation>
        <location evidence="1 6">Membrane</location>
        <topology evidence="1 6">Multi-pass membrane protein</topology>
    </subcellularLocation>
</comment>
<dbReference type="KEGG" id="paln:B0W48_03540"/>
<dbReference type="RefSeq" id="WP_077535058.1">
    <property type="nucleotide sequence ID" value="NZ_CP019628.1"/>
</dbReference>
<evidence type="ECO:0000256" key="6">
    <source>
        <dbReference type="RuleBase" id="RU365102"/>
    </source>
</evidence>
<dbReference type="InterPro" id="IPR001727">
    <property type="entry name" value="GDT1-like"/>
</dbReference>
<dbReference type="Pfam" id="PF01169">
    <property type="entry name" value="GDT1"/>
    <property type="match status" value="2"/>
</dbReference>
<protein>
    <recommendedName>
        <fullName evidence="6">GDT1 family protein</fullName>
    </recommendedName>
</protein>
<evidence type="ECO:0000313" key="9">
    <source>
        <dbReference type="Proteomes" id="UP000188243"/>
    </source>
</evidence>
<dbReference type="EMBL" id="CP019628">
    <property type="protein sequence ID" value="AQP98951.1"/>
    <property type="molecule type" value="Genomic_DNA"/>
</dbReference>
<comment type="similarity">
    <text evidence="2 6">Belongs to the GDT1 family.</text>
</comment>
<evidence type="ECO:0000256" key="3">
    <source>
        <dbReference type="ARBA" id="ARBA00022692"/>
    </source>
</evidence>
<evidence type="ECO:0000313" key="8">
    <source>
        <dbReference type="EMBL" id="AQP98951.1"/>
    </source>
</evidence>
<dbReference type="EMBL" id="CP019628">
    <property type="protein sequence ID" value="AQP98318.1"/>
    <property type="molecule type" value="Genomic_DNA"/>
</dbReference>
<feature type="transmembrane region" description="Helical" evidence="6">
    <location>
        <begin position="132"/>
        <end position="154"/>
    </location>
</feature>
<evidence type="ECO:0000313" key="7">
    <source>
        <dbReference type="EMBL" id="AQP98318.1"/>
    </source>
</evidence>
<sequence>MEVFLTSTVTVTLAEIGDKTQLLSLLLAARFHNKIALIIGILAATIINHALSAWLGDWLSGNFITHYMPLIVNISFIVVGFWLLIPDKDEEVTQKYDHFGAFLVAFVLFFIAEIGDKTQIATILLGAQYQSVFWVTLGTTAGMLIANIPIIYAGNALLQKIPLSKVRVIAASVFVLLGIYGLIAL</sequence>
<dbReference type="KEGG" id="paln:B0W48_00015"/>
<proteinExistence type="inferred from homology"/>
<keyword evidence="3 6" id="KW-0812">Transmembrane</keyword>
<dbReference type="GO" id="GO:0016020">
    <property type="term" value="C:membrane"/>
    <property type="evidence" value="ECO:0007669"/>
    <property type="project" value="UniProtKB-SubCell"/>
</dbReference>
<feature type="transmembrane region" description="Helical" evidence="6">
    <location>
        <begin position="166"/>
        <end position="183"/>
    </location>
</feature>